<evidence type="ECO:0000313" key="1">
    <source>
        <dbReference type="EMBL" id="MFH6768402.1"/>
    </source>
</evidence>
<organism evidence="1 2">
    <name type="scientific">Gaetbulibacter aquiaggeris</name>
    <dbReference type="NCBI Taxonomy" id="1735373"/>
    <lineage>
        <taxon>Bacteria</taxon>
        <taxon>Pseudomonadati</taxon>
        <taxon>Bacteroidota</taxon>
        <taxon>Flavobacteriia</taxon>
        <taxon>Flavobacteriales</taxon>
        <taxon>Flavobacteriaceae</taxon>
        <taxon>Gaetbulibacter</taxon>
    </lineage>
</organism>
<accession>A0ABW7MTA9</accession>
<comment type="caution">
    <text evidence="1">The sequence shown here is derived from an EMBL/GenBank/DDBJ whole genome shotgun (WGS) entry which is preliminary data.</text>
</comment>
<sequence>MRTYFLGAFFISFALLSCGKQKESDHKASIEELVPTKISEKDISKFKFLEYSIDIKTEKEIENWSSFKELEDLVIRVKKGDLSYFKDNNDAIVKFVIELKEKIPDTLNTPSVNARINALETKILKLESLYNLSSTSKEELSLIIKEFLESVSNLNLQMNKKLEKDSQIIETP</sequence>
<evidence type="ECO:0000313" key="2">
    <source>
        <dbReference type="Proteomes" id="UP001610104"/>
    </source>
</evidence>
<gene>
    <name evidence="1" type="ORF">V8G56_06625</name>
</gene>
<evidence type="ECO:0008006" key="3">
    <source>
        <dbReference type="Google" id="ProtNLM"/>
    </source>
</evidence>
<dbReference type="RefSeq" id="WP_395437658.1">
    <property type="nucleotide sequence ID" value="NZ_JBAWKC010000002.1"/>
</dbReference>
<dbReference type="PROSITE" id="PS51257">
    <property type="entry name" value="PROKAR_LIPOPROTEIN"/>
    <property type="match status" value="1"/>
</dbReference>
<dbReference type="Proteomes" id="UP001610104">
    <property type="component" value="Unassembled WGS sequence"/>
</dbReference>
<dbReference type="EMBL" id="JBAWKC010000002">
    <property type="protein sequence ID" value="MFH6768402.1"/>
    <property type="molecule type" value="Genomic_DNA"/>
</dbReference>
<protein>
    <recommendedName>
        <fullName evidence="3">Lipoprotein</fullName>
    </recommendedName>
</protein>
<reference evidence="1 2" key="1">
    <citation type="submission" date="2024-02" db="EMBL/GenBank/DDBJ databases">
        <title>A Gaetbulibacter species isolated from tidal flats and genomic insights of their niches.</title>
        <authorList>
            <person name="Ye Y."/>
        </authorList>
    </citation>
    <scope>NUCLEOTIDE SEQUENCE [LARGE SCALE GENOMIC DNA]</scope>
    <source>
        <strain evidence="1 2">KEM-8</strain>
    </source>
</reference>
<keyword evidence="2" id="KW-1185">Reference proteome</keyword>
<name>A0ABW7MTA9_9FLAO</name>
<proteinExistence type="predicted"/>